<keyword evidence="8" id="KW-0472">Membrane</keyword>
<evidence type="ECO:0000313" key="11">
    <source>
        <dbReference type="EMBL" id="EFV43816.1"/>
    </source>
</evidence>
<dbReference type="SUPFAM" id="SSF52540">
    <property type="entry name" value="P-loop containing nucleoside triphosphate hydrolases"/>
    <property type="match status" value="1"/>
</dbReference>
<comment type="caution">
    <text evidence="11">The sequence shown here is derived from an EMBL/GenBank/DDBJ whole genome shotgun (WGS) entry which is preliminary data.</text>
</comment>
<dbReference type="GO" id="GO:0005886">
    <property type="term" value="C:plasma membrane"/>
    <property type="evidence" value="ECO:0007669"/>
    <property type="project" value="UniProtKB-SubCell"/>
</dbReference>
<proteinExistence type="inferred from homology"/>
<keyword evidence="5" id="KW-0547">Nucleotide-binding</keyword>
<sequence>MNTTPILRATNIVKKLGGKTILNDVSLDVHKGDVKVVIGPSGAGKSTFLQCLNYLLPPDSGDIWLEGKKVNARDTRELCALRQQVGMIFQDFNLFDHLTAEENVSIALRKVMGCNKAEARNRALTELSRVGLAKRAALYPAQLSGGQKQRVAIARALAMDPKVMLLDEPTSALDPELVGEVLSVIRDLADGGMTMIMATHQMDFARALATDILFMEQGKIIEQGAPDVLLAPGSGTRTSDFCGKLFDLRGTEKSDGPTVSELLTGDLSHDITDDGSESSMIPDAPKKD</sequence>
<accession>E5Y857</accession>
<keyword evidence="12" id="KW-1185">Reference proteome</keyword>
<comment type="similarity">
    <text evidence="2">Belongs to the ABC transporter superfamily.</text>
</comment>
<dbReference type="PIRSF" id="PIRSF039085">
    <property type="entry name" value="ABC_ATPase_HisP"/>
    <property type="match status" value="1"/>
</dbReference>
<dbReference type="InterPro" id="IPR003439">
    <property type="entry name" value="ABC_transporter-like_ATP-bd"/>
</dbReference>
<evidence type="ECO:0000256" key="5">
    <source>
        <dbReference type="ARBA" id="ARBA00022741"/>
    </source>
</evidence>
<dbReference type="HOGENOM" id="CLU_000604_1_22_7"/>
<evidence type="ECO:0000256" key="7">
    <source>
        <dbReference type="ARBA" id="ARBA00022970"/>
    </source>
</evidence>
<evidence type="ECO:0000256" key="2">
    <source>
        <dbReference type="ARBA" id="ARBA00005417"/>
    </source>
</evidence>
<gene>
    <name evidence="11" type="ORF">HMPREF0179_02372</name>
</gene>
<dbReference type="InterPro" id="IPR027417">
    <property type="entry name" value="P-loop_NTPase"/>
</dbReference>
<dbReference type="PROSITE" id="PS50893">
    <property type="entry name" value="ABC_TRANSPORTER_2"/>
    <property type="match status" value="1"/>
</dbReference>
<evidence type="ECO:0000256" key="9">
    <source>
        <dbReference type="SAM" id="MobiDB-lite"/>
    </source>
</evidence>
<dbReference type="RefSeq" id="WP_005028213.1">
    <property type="nucleotide sequence ID" value="NZ_KE150238.1"/>
</dbReference>
<dbReference type="Gene3D" id="3.40.50.300">
    <property type="entry name" value="P-loop containing nucleotide triphosphate hydrolases"/>
    <property type="match status" value="1"/>
</dbReference>
<organism evidence="11 12">
    <name type="scientific">Bilophila wadsworthia (strain 3_1_6)</name>
    <dbReference type="NCBI Taxonomy" id="563192"/>
    <lineage>
        <taxon>Bacteria</taxon>
        <taxon>Pseudomonadati</taxon>
        <taxon>Thermodesulfobacteriota</taxon>
        <taxon>Desulfovibrionia</taxon>
        <taxon>Desulfovibrionales</taxon>
        <taxon>Desulfovibrionaceae</taxon>
        <taxon>Bilophila</taxon>
    </lineage>
</organism>
<dbReference type="OrthoDB" id="9809450at2"/>
<dbReference type="Pfam" id="PF00005">
    <property type="entry name" value="ABC_tran"/>
    <property type="match status" value="1"/>
</dbReference>
<dbReference type="InterPro" id="IPR003593">
    <property type="entry name" value="AAA+_ATPase"/>
</dbReference>
<dbReference type="AlphaFoldDB" id="E5Y857"/>
<dbReference type="PANTHER" id="PTHR43166:SF9">
    <property type="entry name" value="GLUTAMATE_ASPARTATE IMPORT ATP-BINDING PROTEIN GLTL"/>
    <property type="match status" value="1"/>
</dbReference>
<feature type="domain" description="ABC transporter" evidence="10">
    <location>
        <begin position="7"/>
        <end position="242"/>
    </location>
</feature>
<keyword evidence="4" id="KW-1003">Cell membrane</keyword>
<keyword evidence="7" id="KW-0029">Amino-acid transport</keyword>
<keyword evidence="6 11" id="KW-0067">ATP-binding</keyword>
<evidence type="ECO:0000256" key="1">
    <source>
        <dbReference type="ARBA" id="ARBA00004202"/>
    </source>
</evidence>
<dbReference type="GO" id="GO:0005524">
    <property type="term" value="F:ATP binding"/>
    <property type="evidence" value="ECO:0007669"/>
    <property type="project" value="UniProtKB-KW"/>
</dbReference>
<dbReference type="GO" id="GO:0015424">
    <property type="term" value="F:ABC-type amino acid transporter activity"/>
    <property type="evidence" value="ECO:0007669"/>
    <property type="project" value="InterPro"/>
</dbReference>
<evidence type="ECO:0000256" key="6">
    <source>
        <dbReference type="ARBA" id="ARBA00022840"/>
    </source>
</evidence>
<evidence type="ECO:0000259" key="10">
    <source>
        <dbReference type="PROSITE" id="PS50893"/>
    </source>
</evidence>
<dbReference type="GO" id="GO:0016887">
    <property type="term" value="F:ATP hydrolysis activity"/>
    <property type="evidence" value="ECO:0007669"/>
    <property type="project" value="InterPro"/>
</dbReference>
<protein>
    <submittedName>
        <fullName evidence="11">Polar amino acid transport system ATP-binding protein</fullName>
    </submittedName>
</protein>
<dbReference type="PANTHER" id="PTHR43166">
    <property type="entry name" value="AMINO ACID IMPORT ATP-BINDING PROTEIN"/>
    <property type="match status" value="1"/>
</dbReference>
<dbReference type="STRING" id="563192.HMPREF0179_02372"/>
<feature type="region of interest" description="Disordered" evidence="9">
    <location>
        <begin position="253"/>
        <end position="288"/>
    </location>
</feature>
<evidence type="ECO:0000313" key="12">
    <source>
        <dbReference type="Proteomes" id="UP000006034"/>
    </source>
</evidence>
<dbReference type="CDD" id="cd03262">
    <property type="entry name" value="ABC_HisP_GlnQ"/>
    <property type="match status" value="1"/>
</dbReference>
<dbReference type="EMBL" id="ADCP02000001">
    <property type="protein sequence ID" value="EFV43816.1"/>
    <property type="molecule type" value="Genomic_DNA"/>
</dbReference>
<reference evidence="11 12" key="1">
    <citation type="submission" date="2010-10" db="EMBL/GenBank/DDBJ databases">
        <authorList>
            <consortium name="The Broad Institute Genome Sequencing Platform"/>
            <person name="Ward D."/>
            <person name="Earl A."/>
            <person name="Feldgarden M."/>
            <person name="Young S.K."/>
            <person name="Gargeya S."/>
            <person name="Zeng Q."/>
            <person name="Alvarado L."/>
            <person name="Berlin A."/>
            <person name="Bochicchio J."/>
            <person name="Chapman S.B."/>
            <person name="Chen Z."/>
            <person name="Freedman E."/>
            <person name="Gellesch M."/>
            <person name="Goldberg J."/>
            <person name="Griggs A."/>
            <person name="Gujja S."/>
            <person name="Heilman E."/>
            <person name="Heiman D."/>
            <person name="Howarth C."/>
            <person name="Mehta T."/>
            <person name="Neiman D."/>
            <person name="Pearson M."/>
            <person name="Roberts A."/>
            <person name="Saif S."/>
            <person name="Shea T."/>
            <person name="Shenoy N."/>
            <person name="Sisk P."/>
            <person name="Stolte C."/>
            <person name="Sykes S."/>
            <person name="White J."/>
            <person name="Yandava C."/>
            <person name="Allen-Vercoe E."/>
            <person name="Sibley C."/>
            <person name="Ambrose C.E."/>
            <person name="Strauss J."/>
            <person name="Daigneault M."/>
            <person name="Haas B."/>
            <person name="Nusbaum C."/>
            <person name="Birren B."/>
        </authorList>
    </citation>
    <scope>NUCLEOTIDE SEQUENCE [LARGE SCALE GENOMIC DNA]</scope>
    <source>
        <strain evidence="11 12">3_1_6</strain>
    </source>
</reference>
<name>E5Y857_BILW3</name>
<evidence type="ECO:0000256" key="8">
    <source>
        <dbReference type="ARBA" id="ARBA00023136"/>
    </source>
</evidence>
<dbReference type="eggNOG" id="COG1126">
    <property type="taxonomic scope" value="Bacteria"/>
</dbReference>
<dbReference type="InterPro" id="IPR030679">
    <property type="entry name" value="ABC_ATPase_HisP-typ"/>
</dbReference>
<dbReference type="SMART" id="SM00382">
    <property type="entry name" value="AAA"/>
    <property type="match status" value="1"/>
</dbReference>
<dbReference type="InterPro" id="IPR050086">
    <property type="entry name" value="MetN_ABC_transporter-like"/>
</dbReference>
<keyword evidence="3" id="KW-0813">Transport</keyword>
<reference evidence="11 12" key="2">
    <citation type="submission" date="2013-04" db="EMBL/GenBank/DDBJ databases">
        <title>The Genome Sequence of Bilophila wadsworthia 3_1_6.</title>
        <authorList>
            <consortium name="The Broad Institute Genomics Platform"/>
            <person name="Earl A."/>
            <person name="Ward D."/>
            <person name="Feldgarden M."/>
            <person name="Gevers D."/>
            <person name="Sibley C."/>
            <person name="Strauss J."/>
            <person name="Allen-Vercoe E."/>
            <person name="Walker B."/>
            <person name="Young S."/>
            <person name="Zeng Q."/>
            <person name="Gargeya S."/>
            <person name="Fitzgerald M."/>
            <person name="Haas B."/>
            <person name="Abouelleil A."/>
            <person name="Allen A.W."/>
            <person name="Alvarado L."/>
            <person name="Arachchi H.M."/>
            <person name="Berlin A.M."/>
            <person name="Chapman S.B."/>
            <person name="Gainer-Dewar J."/>
            <person name="Goldberg J."/>
            <person name="Griggs A."/>
            <person name="Gujja S."/>
            <person name="Hansen M."/>
            <person name="Howarth C."/>
            <person name="Imamovic A."/>
            <person name="Ireland A."/>
            <person name="Larimer J."/>
            <person name="McCowan C."/>
            <person name="Murphy C."/>
            <person name="Pearson M."/>
            <person name="Poon T.W."/>
            <person name="Priest M."/>
            <person name="Roberts A."/>
            <person name="Saif S."/>
            <person name="Shea T."/>
            <person name="Sisk P."/>
            <person name="Sykes S."/>
            <person name="Wortman J."/>
            <person name="Nusbaum C."/>
            <person name="Birren B."/>
        </authorList>
    </citation>
    <scope>NUCLEOTIDE SEQUENCE [LARGE SCALE GENOMIC DNA]</scope>
    <source>
        <strain evidence="11 12">3_1_6</strain>
    </source>
</reference>
<dbReference type="Proteomes" id="UP000006034">
    <property type="component" value="Unassembled WGS sequence"/>
</dbReference>
<evidence type="ECO:0000256" key="3">
    <source>
        <dbReference type="ARBA" id="ARBA00022448"/>
    </source>
</evidence>
<dbReference type="PROSITE" id="PS00211">
    <property type="entry name" value="ABC_TRANSPORTER_1"/>
    <property type="match status" value="1"/>
</dbReference>
<dbReference type="InterPro" id="IPR017871">
    <property type="entry name" value="ABC_transporter-like_CS"/>
</dbReference>
<comment type="subcellular location">
    <subcellularLocation>
        <location evidence="1">Cell membrane</location>
        <topology evidence="1">Peripheral membrane protein</topology>
    </subcellularLocation>
</comment>
<dbReference type="GeneID" id="78085515"/>
<evidence type="ECO:0000256" key="4">
    <source>
        <dbReference type="ARBA" id="ARBA00022475"/>
    </source>
</evidence>